<dbReference type="InterPro" id="IPR029058">
    <property type="entry name" value="AB_hydrolase_fold"/>
</dbReference>
<evidence type="ECO:0000259" key="1">
    <source>
        <dbReference type="Pfam" id="PF01764"/>
    </source>
</evidence>
<sequence>MKLKLSKLFQRTSVQVTTQSSLAVSAAAPDSGFAFLQNSQGASAALNELSSALSVALQQINLDNNSTDDDGFVKTQLRRLETAVGRYENSRSISCRGLVEWKGSSGVTWLVSVAFSCAAAVYKTAPKSSVVHDSGSSEAAALLALDKTSAHRKPQVNGTVFREREYNRPSIGGTEKAIGVWTAAQSASYDGPPVLIIAVRGTARFVDSLVNLNGRPLAADEFLGTSHLSASHENKAVSVHGGAVASILYVKCLLEAAKDYPSLKLSCITFGAPPTFNTNLTKTLRAEGSLANSRGHTLAFVNEFDVVPRVDQSYVRSLIDLYRAFYNLGPLMADGVECRKNENYDQSESSDSSIQSYVLPPLEFQEDVKEEIEEEEAEHARAPVWKLPLPEYNNFGDMVLLRKDRQPVDATTPGDGRKNTSSRVLRAYTVPLEEYQRLLFCGTQTHSRSYYADRVELLRQGAFNERESW</sequence>
<reference evidence="2" key="1">
    <citation type="submission" date="2023-06" db="EMBL/GenBank/DDBJ databases">
        <title>Genome-scale phylogeny and comparative genomics of the fungal order Sordariales.</title>
        <authorList>
            <consortium name="Lawrence Berkeley National Laboratory"/>
            <person name="Hensen N."/>
            <person name="Bonometti L."/>
            <person name="Westerberg I."/>
            <person name="Brannstrom I.O."/>
            <person name="Guillou S."/>
            <person name="Cros-Aarteil S."/>
            <person name="Calhoun S."/>
            <person name="Haridas S."/>
            <person name="Kuo A."/>
            <person name="Mondo S."/>
            <person name="Pangilinan J."/>
            <person name="Riley R."/>
            <person name="LaButti K."/>
            <person name="Andreopoulos B."/>
            <person name="Lipzen A."/>
            <person name="Chen C."/>
            <person name="Yanf M."/>
            <person name="Daum C."/>
            <person name="Ng V."/>
            <person name="Clum A."/>
            <person name="Steindorff A."/>
            <person name="Ohm R."/>
            <person name="Martin F."/>
            <person name="Silar P."/>
            <person name="Natvig D."/>
            <person name="Lalanne C."/>
            <person name="Gautier V."/>
            <person name="Ament-velasquez S.L."/>
            <person name="Kruys A."/>
            <person name="Hutchinson M.I."/>
            <person name="Powell A.J."/>
            <person name="Barry K."/>
            <person name="Miller A.N."/>
            <person name="Grigoriev I.V."/>
            <person name="Debuchy R."/>
            <person name="Gladieux P."/>
            <person name="Thoren M.H."/>
            <person name="Johannesson H."/>
        </authorList>
    </citation>
    <scope>NUCLEOTIDE SEQUENCE</scope>
    <source>
        <strain evidence="2">SMH2392-1A</strain>
    </source>
</reference>
<dbReference type="SUPFAM" id="SSF53474">
    <property type="entry name" value="alpha/beta-Hydrolases"/>
    <property type="match status" value="1"/>
</dbReference>
<dbReference type="AlphaFoldDB" id="A0AA40DZT0"/>
<dbReference type="GeneID" id="85322967"/>
<dbReference type="RefSeq" id="XP_060298553.1">
    <property type="nucleotide sequence ID" value="XM_060439697.1"/>
</dbReference>
<evidence type="ECO:0000313" key="3">
    <source>
        <dbReference type="Proteomes" id="UP001172101"/>
    </source>
</evidence>
<feature type="domain" description="Fungal lipase-type" evidence="1">
    <location>
        <begin position="241"/>
        <end position="310"/>
    </location>
</feature>
<comment type="caution">
    <text evidence="2">The sequence shown here is derived from an EMBL/GenBank/DDBJ whole genome shotgun (WGS) entry which is preliminary data.</text>
</comment>
<organism evidence="2 3">
    <name type="scientific">Lasiosphaeria miniovina</name>
    <dbReference type="NCBI Taxonomy" id="1954250"/>
    <lineage>
        <taxon>Eukaryota</taxon>
        <taxon>Fungi</taxon>
        <taxon>Dikarya</taxon>
        <taxon>Ascomycota</taxon>
        <taxon>Pezizomycotina</taxon>
        <taxon>Sordariomycetes</taxon>
        <taxon>Sordariomycetidae</taxon>
        <taxon>Sordariales</taxon>
        <taxon>Lasiosphaeriaceae</taxon>
        <taxon>Lasiosphaeria</taxon>
    </lineage>
</organism>
<protein>
    <recommendedName>
        <fullName evidence="1">Fungal lipase-type domain-containing protein</fullName>
    </recommendedName>
</protein>
<evidence type="ECO:0000313" key="2">
    <source>
        <dbReference type="EMBL" id="KAK0722629.1"/>
    </source>
</evidence>
<dbReference type="GO" id="GO:0006629">
    <property type="term" value="P:lipid metabolic process"/>
    <property type="evidence" value="ECO:0007669"/>
    <property type="project" value="InterPro"/>
</dbReference>
<dbReference type="Pfam" id="PF01764">
    <property type="entry name" value="Lipase_3"/>
    <property type="match status" value="1"/>
</dbReference>
<dbReference type="EMBL" id="JAUIRO010000003">
    <property type="protein sequence ID" value="KAK0722629.1"/>
    <property type="molecule type" value="Genomic_DNA"/>
</dbReference>
<proteinExistence type="predicted"/>
<keyword evidence="3" id="KW-1185">Reference proteome</keyword>
<accession>A0AA40DZT0</accession>
<name>A0AA40DZT0_9PEZI</name>
<gene>
    <name evidence="2" type="ORF">B0T26DRAFT_674312</name>
</gene>
<dbReference type="InterPro" id="IPR002921">
    <property type="entry name" value="Fungal_lipase-type"/>
</dbReference>
<dbReference type="Proteomes" id="UP001172101">
    <property type="component" value="Unassembled WGS sequence"/>
</dbReference>
<dbReference type="Gene3D" id="3.40.50.1820">
    <property type="entry name" value="alpha/beta hydrolase"/>
    <property type="match status" value="1"/>
</dbReference>